<evidence type="ECO:0000313" key="1">
    <source>
        <dbReference type="EMBL" id="CAB4323654.1"/>
    </source>
</evidence>
<dbReference type="InterPro" id="IPR006311">
    <property type="entry name" value="TAT_signal"/>
</dbReference>
<sequence>MSEPQKPESELLPGGADASVFSEGLDRRRLIKIGSLTAGAALLTPTLLTLGASPASASGTPAYNFASTANTNAKTLPVSVSGAGLWVVGMIVRGNTYNSTTEPVTFTNPSGWTSLFTQYGTDSSGAADTRITMKAWVKVATTNEGNINFGFTGGQSVANHRAIAAFQFPTATEALPVSTSAVGTFSTSSVTAARPGTSFLYFAGAVGSGNPTISPDNLDLTSANAVLDYWDGNASQKATIGVGIFNSFNPDNFNLFGSGGQSGALDLAVTTGTVNTSAAFLCAIS</sequence>
<reference evidence="1" key="1">
    <citation type="submission" date="2020-05" db="EMBL/GenBank/DDBJ databases">
        <authorList>
            <person name="Chiriac C."/>
            <person name="Salcher M."/>
            <person name="Ghai R."/>
            <person name="Kavagutti S V."/>
        </authorList>
    </citation>
    <scope>NUCLEOTIDE SEQUENCE</scope>
</reference>
<dbReference type="AlphaFoldDB" id="A0A6J5YBT7"/>
<evidence type="ECO:0000313" key="2">
    <source>
        <dbReference type="EMBL" id="CAB4946588.1"/>
    </source>
</evidence>
<organism evidence="1">
    <name type="scientific">freshwater metagenome</name>
    <dbReference type="NCBI Taxonomy" id="449393"/>
    <lineage>
        <taxon>unclassified sequences</taxon>
        <taxon>metagenomes</taxon>
        <taxon>ecological metagenomes</taxon>
    </lineage>
</organism>
<gene>
    <name evidence="1" type="ORF">UFOPK1392_01411</name>
    <name evidence="2" type="ORF">UFOPK3733_01622</name>
</gene>
<dbReference type="PROSITE" id="PS51318">
    <property type="entry name" value="TAT"/>
    <property type="match status" value="1"/>
</dbReference>
<accession>A0A6J5YBT7</accession>
<protein>
    <submittedName>
        <fullName evidence="1">Unannotated protein</fullName>
    </submittedName>
</protein>
<name>A0A6J5YBT7_9ZZZZ</name>
<proteinExistence type="predicted"/>
<dbReference type="EMBL" id="CAEMXZ010000060">
    <property type="protein sequence ID" value="CAB4323654.1"/>
    <property type="molecule type" value="Genomic_DNA"/>
</dbReference>
<dbReference type="EMBL" id="CAFBNC010000095">
    <property type="protein sequence ID" value="CAB4946588.1"/>
    <property type="molecule type" value="Genomic_DNA"/>
</dbReference>